<name>A0A402APP8_9CHLR</name>
<proteinExistence type="predicted"/>
<accession>A0A402APP8</accession>
<dbReference type="AlphaFoldDB" id="A0A402APP8"/>
<comment type="caution">
    <text evidence="1">The sequence shown here is derived from an EMBL/GenBank/DDBJ whole genome shotgun (WGS) entry which is preliminary data.</text>
</comment>
<keyword evidence="2" id="KW-1185">Reference proteome</keyword>
<evidence type="ECO:0000313" key="1">
    <source>
        <dbReference type="EMBL" id="GCE21148.1"/>
    </source>
</evidence>
<reference evidence="2" key="1">
    <citation type="submission" date="2018-12" db="EMBL/GenBank/DDBJ databases">
        <title>Tengunoibacter tsumagoiensis gen. nov., sp. nov., Dictyobacter kobayashii sp. nov., D. alpinus sp. nov., and D. joshuensis sp. nov. and description of Dictyobacteraceae fam. nov. within the order Ktedonobacterales isolated from Tengu-no-mugimeshi.</title>
        <authorList>
            <person name="Wang C.M."/>
            <person name="Zheng Y."/>
            <person name="Sakai Y."/>
            <person name="Toyoda A."/>
            <person name="Minakuchi Y."/>
            <person name="Abe K."/>
            <person name="Yokota A."/>
            <person name="Yabe S."/>
        </authorList>
    </citation>
    <scope>NUCLEOTIDE SEQUENCE [LARGE SCALE GENOMIC DNA]</scope>
    <source>
        <strain evidence="2">Uno11</strain>
    </source>
</reference>
<dbReference type="RefSeq" id="WP_246035447.1">
    <property type="nucleotide sequence ID" value="NZ_BIFS01000001.1"/>
</dbReference>
<organism evidence="1 2">
    <name type="scientific">Dictyobacter kobayashii</name>
    <dbReference type="NCBI Taxonomy" id="2014872"/>
    <lineage>
        <taxon>Bacteria</taxon>
        <taxon>Bacillati</taxon>
        <taxon>Chloroflexota</taxon>
        <taxon>Ktedonobacteria</taxon>
        <taxon>Ktedonobacterales</taxon>
        <taxon>Dictyobacteraceae</taxon>
        <taxon>Dictyobacter</taxon>
    </lineage>
</organism>
<dbReference type="Proteomes" id="UP000287188">
    <property type="component" value="Unassembled WGS sequence"/>
</dbReference>
<sequence>MEKQQTETLQPTPALWRTPRWYHALTLSERIATLRPENVISALEDGESRERAEKKLRQWKEQYPFDKDAYFADRLAQDAISEQELLALLAEPSEALQARSLSPEPPDWLERLARIFAGDTAAADIPFSLQDLGENQEAYSLLQPFSPLIQDGRDRLQAGVAELVREHHELPFDPQAVFALLFPNLAQQILPEVKRALVLELNVARLRDACRARRPRSVFRDTCASYGSAKTLCLFWRSIAYWPGTSWWPSTSG</sequence>
<dbReference type="EMBL" id="BIFS01000001">
    <property type="protein sequence ID" value="GCE21148.1"/>
    <property type="molecule type" value="Genomic_DNA"/>
</dbReference>
<gene>
    <name evidence="1" type="ORF">KDK_49480</name>
</gene>
<evidence type="ECO:0000313" key="2">
    <source>
        <dbReference type="Proteomes" id="UP000287188"/>
    </source>
</evidence>
<protein>
    <submittedName>
        <fullName evidence="1">Uncharacterized protein</fullName>
    </submittedName>
</protein>